<reference evidence="6 7" key="1">
    <citation type="submission" date="2017-10" db="EMBL/GenBank/DDBJ databases">
        <title>The draft genome sequence of Lewinella nigricans NBRC 102662.</title>
        <authorList>
            <person name="Wang K."/>
        </authorList>
    </citation>
    <scope>NUCLEOTIDE SEQUENCE [LARGE SCALE GENOMIC DNA]</scope>
    <source>
        <strain evidence="6 7">NBRC 102662</strain>
    </source>
</reference>
<evidence type="ECO:0000259" key="5">
    <source>
        <dbReference type="Pfam" id="PF00884"/>
    </source>
</evidence>
<dbReference type="EMBL" id="PDUD01000056">
    <property type="protein sequence ID" value="PHN01337.1"/>
    <property type="molecule type" value="Genomic_DNA"/>
</dbReference>
<gene>
    <name evidence="6" type="ORF">CRP01_37355</name>
</gene>
<dbReference type="SUPFAM" id="SSF53649">
    <property type="entry name" value="Alkaline phosphatase-like"/>
    <property type="match status" value="1"/>
</dbReference>
<dbReference type="Gene3D" id="3.40.720.10">
    <property type="entry name" value="Alkaline Phosphatase, subunit A"/>
    <property type="match status" value="1"/>
</dbReference>
<evidence type="ECO:0000256" key="3">
    <source>
        <dbReference type="ARBA" id="ARBA00022801"/>
    </source>
</evidence>
<comment type="caution">
    <text evidence="6">The sequence shown here is derived from an EMBL/GenBank/DDBJ whole genome shotgun (WGS) entry which is preliminary data.</text>
</comment>
<evidence type="ECO:0000256" key="4">
    <source>
        <dbReference type="ARBA" id="ARBA00022837"/>
    </source>
</evidence>
<evidence type="ECO:0000256" key="2">
    <source>
        <dbReference type="ARBA" id="ARBA00022723"/>
    </source>
</evidence>
<dbReference type="Proteomes" id="UP000223913">
    <property type="component" value="Unassembled WGS sequence"/>
</dbReference>
<accession>A0A2D0MYN4</accession>
<dbReference type="PROSITE" id="PS51257">
    <property type="entry name" value="PROKAR_LIPOPROTEIN"/>
    <property type="match status" value="1"/>
</dbReference>
<name>A0A2D0MYN4_FLAN2</name>
<keyword evidence="7" id="KW-1185">Reference proteome</keyword>
<evidence type="ECO:0000313" key="6">
    <source>
        <dbReference type="EMBL" id="PHN01337.1"/>
    </source>
</evidence>
<keyword evidence="3" id="KW-0378">Hydrolase</keyword>
<keyword evidence="4" id="KW-0106">Calcium</keyword>
<dbReference type="AlphaFoldDB" id="A0A2D0MYN4"/>
<evidence type="ECO:0000256" key="1">
    <source>
        <dbReference type="ARBA" id="ARBA00008779"/>
    </source>
</evidence>
<dbReference type="InterPro" id="IPR050738">
    <property type="entry name" value="Sulfatase"/>
</dbReference>
<feature type="domain" description="Sulfatase N-terminal" evidence="5">
    <location>
        <begin position="31"/>
        <end position="340"/>
    </location>
</feature>
<evidence type="ECO:0000313" key="7">
    <source>
        <dbReference type="Proteomes" id="UP000223913"/>
    </source>
</evidence>
<sequence>MKIIYTILLFTGFLLLIGCATTRETKAERPPNIILIMADDLGMETVGSYGGEDYATPRLDQLAAGGMQFQHCYANPLCTPSRIKIMTGKYNFRNYIGFGLLDPKEQTFGNILRDAGYTTCIVGKWQLYGNARQRELAGRGGTLPTDAGFDNYKLWQVKDRGFRYKTPTLETSGTGLETYEEAYGPDKFVDYLDDFITQNRDTNFFVYYPMCLVHDPFLPSPDSPDYTAYDPETRTNDTTYFRDMMAYMDHEVGRIVDRVEELGLTENTLIIFTGDNGTDRKVVSRWNGQRVPGRKGYTEEWGTHVPLIAHWPGRIAAGQKNDNLIEFTDFLPTLLDAAGVPMPADHPRDGLSFYPQLLGEDAPVREYTYCSYDPRWGNFTARTYVQNKAWKLYEDGTFYHFAEDPREENPIPDERLTAEEKAIKVQFEKVLAEMREGR</sequence>
<dbReference type="InterPro" id="IPR000917">
    <property type="entry name" value="Sulfatase_N"/>
</dbReference>
<dbReference type="OrthoDB" id="9764377at2"/>
<dbReference type="CDD" id="cd16151">
    <property type="entry name" value="sulfatase_like"/>
    <property type="match status" value="1"/>
</dbReference>
<dbReference type="PANTHER" id="PTHR42693">
    <property type="entry name" value="ARYLSULFATASE FAMILY MEMBER"/>
    <property type="match status" value="1"/>
</dbReference>
<dbReference type="PROSITE" id="PS00523">
    <property type="entry name" value="SULFATASE_1"/>
    <property type="match status" value="1"/>
</dbReference>
<dbReference type="GO" id="GO:0004065">
    <property type="term" value="F:arylsulfatase activity"/>
    <property type="evidence" value="ECO:0007669"/>
    <property type="project" value="TreeGrafter"/>
</dbReference>
<keyword evidence="2" id="KW-0479">Metal-binding</keyword>
<proteinExistence type="inferred from homology"/>
<dbReference type="InterPro" id="IPR024607">
    <property type="entry name" value="Sulfatase_CS"/>
</dbReference>
<comment type="similarity">
    <text evidence="1">Belongs to the sulfatase family.</text>
</comment>
<dbReference type="GO" id="GO:0046872">
    <property type="term" value="F:metal ion binding"/>
    <property type="evidence" value="ECO:0007669"/>
    <property type="project" value="UniProtKB-KW"/>
</dbReference>
<dbReference type="InterPro" id="IPR017850">
    <property type="entry name" value="Alkaline_phosphatase_core_sf"/>
</dbReference>
<dbReference type="Pfam" id="PF00884">
    <property type="entry name" value="Sulfatase"/>
    <property type="match status" value="1"/>
</dbReference>
<dbReference type="RefSeq" id="WP_099155206.1">
    <property type="nucleotide sequence ID" value="NZ_PDUD01000056.1"/>
</dbReference>
<dbReference type="PANTHER" id="PTHR42693:SF53">
    <property type="entry name" value="ENDO-4-O-SULFATASE"/>
    <property type="match status" value="1"/>
</dbReference>
<organism evidence="6 7">
    <name type="scientific">Flavilitoribacter nigricans (strain ATCC 23147 / DSM 23189 / NBRC 102662 / NCIMB 1420 / SS-2)</name>
    <name type="common">Lewinella nigricans</name>
    <dbReference type="NCBI Taxonomy" id="1122177"/>
    <lineage>
        <taxon>Bacteria</taxon>
        <taxon>Pseudomonadati</taxon>
        <taxon>Bacteroidota</taxon>
        <taxon>Saprospiria</taxon>
        <taxon>Saprospirales</taxon>
        <taxon>Lewinellaceae</taxon>
        <taxon>Flavilitoribacter</taxon>
    </lineage>
</organism>
<protein>
    <submittedName>
        <fullName evidence="6">Arylsulfatase</fullName>
    </submittedName>
</protein>